<feature type="binding site" evidence="5">
    <location>
        <begin position="137"/>
        <end position="139"/>
    </location>
    <ligand>
        <name>substrate</name>
    </ligand>
</feature>
<accession>A0A3N5BKW3</accession>
<dbReference type="InterPro" id="IPR008948">
    <property type="entry name" value="L-Aspartase-like"/>
</dbReference>
<evidence type="ECO:0000256" key="4">
    <source>
        <dbReference type="ARBA" id="ARBA00023239"/>
    </source>
</evidence>
<dbReference type="InterPro" id="IPR000362">
    <property type="entry name" value="Fumarate_lyase_fam"/>
</dbReference>
<dbReference type="GO" id="GO:0006108">
    <property type="term" value="P:malate metabolic process"/>
    <property type="evidence" value="ECO:0007669"/>
    <property type="project" value="TreeGrafter"/>
</dbReference>
<feature type="active site" description="Proton donor/acceptor" evidence="5">
    <location>
        <position position="186"/>
    </location>
</feature>
<protein>
    <recommendedName>
        <fullName evidence="5">Fumarate hydratase class II</fullName>
        <shortName evidence="5">Fumarase C</shortName>
        <ecNumber evidence="5">4.2.1.2</ecNumber>
    </recommendedName>
    <alternativeName>
        <fullName evidence="5">Aerobic fumarase</fullName>
    </alternativeName>
    <alternativeName>
        <fullName evidence="5">Iron-independent fumarase</fullName>
    </alternativeName>
</protein>
<dbReference type="InterPro" id="IPR020557">
    <property type="entry name" value="Fumarate_lyase_CS"/>
</dbReference>
<feature type="site" description="Important for catalytic activity" evidence="5">
    <location>
        <position position="329"/>
    </location>
</feature>
<dbReference type="InterPro" id="IPR022761">
    <property type="entry name" value="Fumarate_lyase_N"/>
</dbReference>
<comment type="function">
    <text evidence="5">Involved in the TCA cycle. Catalyzes the stereospecific interconversion of fumarate to L-malate.</text>
</comment>
<dbReference type="Pfam" id="PF00206">
    <property type="entry name" value="Lyase_1"/>
    <property type="match status" value="1"/>
</dbReference>
<dbReference type="HAMAP" id="MF_00743">
    <property type="entry name" value="FumaraseC"/>
    <property type="match status" value="1"/>
</dbReference>
<proteinExistence type="inferred from homology"/>
<evidence type="ECO:0000259" key="7">
    <source>
        <dbReference type="Pfam" id="PF10415"/>
    </source>
</evidence>
<evidence type="ECO:0000256" key="2">
    <source>
        <dbReference type="ARBA" id="ARBA00009084"/>
    </source>
</evidence>
<comment type="subcellular location">
    <subcellularLocation>
        <location evidence="5">Cytoplasm</location>
    </subcellularLocation>
</comment>
<dbReference type="PRINTS" id="PR00149">
    <property type="entry name" value="FUMRATELYASE"/>
</dbReference>
<keyword evidence="5" id="KW-0963">Cytoplasm</keyword>
<dbReference type="Gene3D" id="1.10.40.30">
    <property type="entry name" value="Fumarase/aspartase (C-terminal domain)"/>
    <property type="match status" value="1"/>
</dbReference>
<dbReference type="FunFam" id="1.10.275.10:FF:000001">
    <property type="entry name" value="Fumarate hydratase, mitochondrial"/>
    <property type="match status" value="1"/>
</dbReference>
<keyword evidence="4 5" id="KW-0456">Lyase</keyword>
<dbReference type="SUPFAM" id="SSF48557">
    <property type="entry name" value="L-aspartase-like"/>
    <property type="match status" value="1"/>
</dbReference>
<dbReference type="GO" id="GO:0005737">
    <property type="term" value="C:cytoplasm"/>
    <property type="evidence" value="ECO:0007669"/>
    <property type="project" value="UniProtKB-SubCell"/>
</dbReference>
<evidence type="ECO:0000259" key="6">
    <source>
        <dbReference type="Pfam" id="PF00206"/>
    </source>
</evidence>
<feature type="binding site" evidence="5">
    <location>
        <begin position="322"/>
        <end position="324"/>
    </location>
    <ligand>
        <name>substrate</name>
    </ligand>
</feature>
<feature type="domain" description="Fumarase C C-terminal" evidence="7">
    <location>
        <begin position="406"/>
        <end position="458"/>
    </location>
</feature>
<dbReference type="EC" id="4.2.1.2" evidence="5"/>
<feature type="binding site" evidence="5">
    <location>
        <position position="317"/>
    </location>
    <ligand>
        <name>substrate</name>
    </ligand>
</feature>
<dbReference type="GO" id="GO:0006099">
    <property type="term" value="P:tricarboxylic acid cycle"/>
    <property type="evidence" value="ECO:0007669"/>
    <property type="project" value="UniProtKB-UniRule"/>
</dbReference>
<dbReference type="Gene3D" id="1.10.275.10">
    <property type="entry name" value="Fumarase/aspartase (N-terminal domain)"/>
    <property type="match status" value="1"/>
</dbReference>
<evidence type="ECO:0000256" key="3">
    <source>
        <dbReference type="ARBA" id="ARBA00022532"/>
    </source>
</evidence>
<evidence type="ECO:0000313" key="9">
    <source>
        <dbReference type="Proteomes" id="UP000277108"/>
    </source>
</evidence>
<comment type="pathway">
    <text evidence="5">Carbohydrate metabolism; tricarboxylic acid cycle; (S)-malate from fumarate: step 1/1.</text>
</comment>
<gene>
    <name evidence="5" type="primary">fumC</name>
    <name evidence="8" type="ORF">EDD62_0999</name>
</gene>
<evidence type="ECO:0000256" key="1">
    <source>
        <dbReference type="ARBA" id="ARBA00001494"/>
    </source>
</evidence>
<dbReference type="RefSeq" id="WP_123807758.1">
    <property type="nucleotide sequence ID" value="NZ_RKRK01000002.1"/>
</dbReference>
<dbReference type="Gene3D" id="1.20.200.10">
    <property type="entry name" value="Fumarase/aspartase (Central domain)"/>
    <property type="match status" value="1"/>
</dbReference>
<name>A0A3N5BKW3_9BACL</name>
<comment type="similarity">
    <text evidence="2 5">Belongs to the class-II fumarase/aspartase family. Fumarase subfamily.</text>
</comment>
<keyword evidence="3 5" id="KW-0816">Tricarboxylic acid cycle</keyword>
<evidence type="ECO:0000256" key="5">
    <source>
        <dbReference type="HAMAP-Rule" id="MF_00743"/>
    </source>
</evidence>
<dbReference type="Pfam" id="PF10415">
    <property type="entry name" value="FumaraseC_C"/>
    <property type="match status" value="1"/>
</dbReference>
<dbReference type="NCBIfam" id="NF008909">
    <property type="entry name" value="PRK12273.1"/>
    <property type="match status" value="1"/>
</dbReference>
<dbReference type="OrthoDB" id="9802809at2"/>
<feature type="binding site" evidence="5">
    <location>
        <position position="185"/>
    </location>
    <ligand>
        <name>substrate</name>
    </ligand>
</feature>
<dbReference type="FunFam" id="1.10.40.30:FF:000002">
    <property type="entry name" value="Fumarate hydratase class II"/>
    <property type="match status" value="1"/>
</dbReference>
<dbReference type="InterPro" id="IPR024083">
    <property type="entry name" value="Fumarase/histidase_N"/>
</dbReference>
<dbReference type="NCBIfam" id="TIGR00979">
    <property type="entry name" value="fumC_II"/>
    <property type="match status" value="1"/>
</dbReference>
<comment type="subunit">
    <text evidence="5">Homotetramer.</text>
</comment>
<feature type="binding site" description="in site B" evidence="5">
    <location>
        <begin position="127"/>
        <end position="130"/>
    </location>
    <ligand>
        <name>substrate</name>
    </ligand>
</feature>
<dbReference type="CDD" id="cd01362">
    <property type="entry name" value="Fumarase_classII"/>
    <property type="match status" value="1"/>
</dbReference>
<organism evidence="8 9">
    <name type="scientific">Abyssicoccus albus</name>
    <dbReference type="NCBI Taxonomy" id="1817405"/>
    <lineage>
        <taxon>Bacteria</taxon>
        <taxon>Bacillati</taxon>
        <taxon>Bacillota</taxon>
        <taxon>Bacilli</taxon>
        <taxon>Bacillales</taxon>
        <taxon>Abyssicoccaceae</taxon>
    </lineage>
</organism>
<feature type="domain" description="Fumarate lyase N-terminal" evidence="6">
    <location>
        <begin position="11"/>
        <end position="340"/>
    </location>
</feature>
<dbReference type="PANTHER" id="PTHR11444">
    <property type="entry name" value="ASPARTATEAMMONIA/ARGININOSUCCINATE/ADENYLOSUCCINATE LYASE"/>
    <property type="match status" value="1"/>
</dbReference>
<dbReference type="Proteomes" id="UP000277108">
    <property type="component" value="Unassembled WGS sequence"/>
</dbReference>
<feature type="active site" evidence="5">
    <location>
        <position position="316"/>
    </location>
</feature>
<dbReference type="GO" id="GO:0004333">
    <property type="term" value="F:fumarate hydratase activity"/>
    <property type="evidence" value="ECO:0007669"/>
    <property type="project" value="UniProtKB-UniRule"/>
</dbReference>
<keyword evidence="9" id="KW-1185">Reference proteome</keyword>
<dbReference type="FunFam" id="1.20.200.10:FF:000001">
    <property type="entry name" value="Fumarate hydratase, mitochondrial"/>
    <property type="match status" value="1"/>
</dbReference>
<dbReference type="PANTHER" id="PTHR11444:SF1">
    <property type="entry name" value="FUMARATE HYDRATASE, MITOCHONDRIAL"/>
    <property type="match status" value="1"/>
</dbReference>
<reference evidence="8 9" key="1">
    <citation type="submission" date="2018-11" db="EMBL/GenBank/DDBJ databases">
        <title>Genomic Encyclopedia of Type Strains, Phase IV (KMG-IV): sequencing the most valuable type-strain genomes for metagenomic binning, comparative biology and taxonomic classification.</title>
        <authorList>
            <person name="Goeker M."/>
        </authorList>
    </citation>
    <scope>NUCLEOTIDE SEQUENCE [LARGE SCALE GENOMIC DNA]</scope>
    <source>
        <strain evidence="8 9">DSM 29158</strain>
    </source>
</reference>
<dbReference type="PROSITE" id="PS00163">
    <property type="entry name" value="FUMARATE_LYASES"/>
    <property type="match status" value="1"/>
</dbReference>
<dbReference type="InterPro" id="IPR018951">
    <property type="entry name" value="Fumarase_C_C"/>
</dbReference>
<sequence length="462" mass="50931">MSVRIERDTIGEIEVPSDKYWGAQTERSKRNFPVGKETMPIEVVYAFAELKKACASANNELGKLSDMKKEAIHYATNKVINGELDEHFPLVVWQTGSGTQSNMNMNEVVAHVANLHLKEQGSDEVVHPNDDVNMSQSSNDTFPTAMHVALYGEVERKLIDAVSELRDTFKSQEETYQDIVKIGRTHLQDATPLTLGQEIGGWRFMLDKSLEMINESKKQMLNLAIGGTAVGTGLNAHPEFGDKVAKFLSEQTGHPFTSSENKFHALTSHDEVVYFHGSLKALAADIMKIANDIRWLASGPRAGIGEIEIPANEPGSSIMPGKVNPTQAEMITMVATQIFGNDTTVGMAASQGNFELNVYKPVILLNTLQSIYLLADGIKTFNDNCAVGIKPIQENIDQFLNRSLMLVTALNPHIGYEKAAKIAKNAHEKGITLKESAIESGFLTEEQFNKWIKPEEMIGPKA</sequence>
<comment type="caution">
    <text evidence="8">The sequence shown here is derived from an EMBL/GenBank/DDBJ whole genome shotgun (WGS) entry which is preliminary data.</text>
</comment>
<dbReference type="PRINTS" id="PR00145">
    <property type="entry name" value="ARGSUCLYASE"/>
</dbReference>
<comment type="catalytic activity">
    <reaction evidence="5">
        <text>(S)-malate = fumarate + H2O</text>
        <dbReference type="Rhea" id="RHEA:12460"/>
        <dbReference type="ChEBI" id="CHEBI:15377"/>
        <dbReference type="ChEBI" id="CHEBI:15589"/>
        <dbReference type="ChEBI" id="CHEBI:29806"/>
        <dbReference type="EC" id="4.2.1.2"/>
    </reaction>
</comment>
<dbReference type="InterPro" id="IPR005677">
    <property type="entry name" value="Fum_hydII"/>
</dbReference>
<dbReference type="UniPathway" id="UPA00223">
    <property type="reaction ID" value="UER01007"/>
</dbReference>
<dbReference type="EMBL" id="RKRK01000002">
    <property type="protein sequence ID" value="RPF58353.1"/>
    <property type="molecule type" value="Genomic_DNA"/>
</dbReference>
<feature type="binding site" evidence="5">
    <location>
        <begin position="97"/>
        <end position="99"/>
    </location>
    <ligand>
        <name>substrate</name>
    </ligand>
</feature>
<evidence type="ECO:0000313" key="8">
    <source>
        <dbReference type="EMBL" id="RPF58353.1"/>
    </source>
</evidence>
<dbReference type="GO" id="GO:0006106">
    <property type="term" value="P:fumarate metabolic process"/>
    <property type="evidence" value="ECO:0007669"/>
    <property type="project" value="InterPro"/>
</dbReference>
<comment type="miscellaneous">
    <text evidence="5">There are 2 substrate-binding sites: the catalytic A site, and the non-catalytic B site that may play a role in the transfer of substrate or product between the active site and the solvent. Alternatively, the B site may bind allosteric effectors.</text>
</comment>
<dbReference type="GO" id="GO:0008797">
    <property type="term" value="F:aspartate ammonia-lyase activity"/>
    <property type="evidence" value="ECO:0007669"/>
    <property type="project" value="UniProtKB-EC"/>
</dbReference>
<comment type="catalytic activity">
    <reaction evidence="1">
        <text>L-aspartate = fumarate + NH4(+)</text>
        <dbReference type="Rhea" id="RHEA:16601"/>
        <dbReference type="ChEBI" id="CHEBI:28938"/>
        <dbReference type="ChEBI" id="CHEBI:29806"/>
        <dbReference type="ChEBI" id="CHEBI:29991"/>
        <dbReference type="EC" id="4.3.1.1"/>
    </reaction>
</comment>
<dbReference type="AlphaFoldDB" id="A0A3N5BKW3"/>